<keyword evidence="3" id="KW-1185">Reference proteome</keyword>
<reference evidence="2" key="1">
    <citation type="journal article" date="2020" name="Microb. Genom.">
        <title>Genetic diversity of clinical and environmental Mucorales isolates obtained from an investigation of mucormycosis cases among solid organ transplant recipients.</title>
        <authorList>
            <person name="Nguyen M.H."/>
            <person name="Kaul D."/>
            <person name="Muto C."/>
            <person name="Cheng S.J."/>
            <person name="Richter R.A."/>
            <person name="Bruno V.M."/>
            <person name="Liu G."/>
            <person name="Beyhan S."/>
            <person name="Sundermann A.J."/>
            <person name="Mounaud S."/>
            <person name="Pasculle A.W."/>
            <person name="Nierman W.C."/>
            <person name="Driscoll E."/>
            <person name="Cumbie R."/>
            <person name="Clancy C.J."/>
            <person name="Dupont C.L."/>
        </authorList>
    </citation>
    <scope>NUCLEOTIDE SEQUENCE</scope>
    <source>
        <strain evidence="2">GL11</strain>
    </source>
</reference>
<dbReference type="AlphaFoldDB" id="A0A9P6XFB3"/>
<dbReference type="Proteomes" id="UP000716291">
    <property type="component" value="Unassembled WGS sequence"/>
</dbReference>
<gene>
    <name evidence="2" type="ORF">G6F64_003074</name>
</gene>
<evidence type="ECO:0000256" key="1">
    <source>
        <dbReference type="SAM" id="MobiDB-lite"/>
    </source>
</evidence>
<comment type="caution">
    <text evidence="2">The sequence shown here is derived from an EMBL/GenBank/DDBJ whole genome shotgun (WGS) entry which is preliminary data.</text>
</comment>
<name>A0A9P6XFB3_RHIOR</name>
<protein>
    <submittedName>
        <fullName evidence="2">Uncharacterized protein</fullName>
    </submittedName>
</protein>
<proteinExistence type="predicted"/>
<organism evidence="2 3">
    <name type="scientific">Rhizopus oryzae</name>
    <name type="common">Mucormycosis agent</name>
    <name type="synonym">Rhizopus arrhizus var. delemar</name>
    <dbReference type="NCBI Taxonomy" id="64495"/>
    <lineage>
        <taxon>Eukaryota</taxon>
        <taxon>Fungi</taxon>
        <taxon>Fungi incertae sedis</taxon>
        <taxon>Mucoromycota</taxon>
        <taxon>Mucoromycotina</taxon>
        <taxon>Mucoromycetes</taxon>
        <taxon>Mucorales</taxon>
        <taxon>Mucorineae</taxon>
        <taxon>Rhizopodaceae</taxon>
        <taxon>Rhizopus</taxon>
    </lineage>
</organism>
<evidence type="ECO:0000313" key="3">
    <source>
        <dbReference type="Proteomes" id="UP000716291"/>
    </source>
</evidence>
<feature type="region of interest" description="Disordered" evidence="1">
    <location>
        <begin position="265"/>
        <end position="290"/>
    </location>
</feature>
<evidence type="ECO:0000313" key="2">
    <source>
        <dbReference type="EMBL" id="KAG1312371.1"/>
    </source>
</evidence>
<accession>A0A9P6XFB3</accession>
<sequence>MQEKVIQNIYLYILDMHVDRPWVFSKQFIEMYSEADYQYKFWSYIFESFLGRKQDIFLRWGDTISGSYDASFVMEAPDNMGSLVMKIGKAFVTDFAKAKNNSEASFFIKFLWPIINIMFIDCAKKNAVYSVMDGHEKQEKKRPDFMLGIEDRKRELYYFYIELKRPDCDSKYQKEDDFCKLMKQMKTSVDRQIKLKMANPISFGLLCEGFNCSMYQMSLVNDGIYLPVMVKHFSLVENESNLMNIPLIVEALSIVKDELPKLEKRYKGKRKEKTKESEYVKPSYQTEFNK</sequence>
<dbReference type="EMBL" id="JAANQT010000289">
    <property type="protein sequence ID" value="KAG1312371.1"/>
    <property type="molecule type" value="Genomic_DNA"/>
</dbReference>